<evidence type="ECO:0000256" key="1">
    <source>
        <dbReference type="ARBA" id="ARBA00007378"/>
    </source>
</evidence>
<comment type="similarity">
    <text evidence="1">Belongs to the OsmC/Ohr family.</text>
</comment>
<dbReference type="SUPFAM" id="SSF82784">
    <property type="entry name" value="OsmC-like"/>
    <property type="match status" value="1"/>
</dbReference>
<dbReference type="Gene3D" id="2.20.25.10">
    <property type="match status" value="1"/>
</dbReference>
<dbReference type="NCBIfam" id="TIGR03561">
    <property type="entry name" value="organ_hyd_perox"/>
    <property type="match status" value="1"/>
</dbReference>
<evidence type="ECO:0000313" key="4">
    <source>
        <dbReference type="Proteomes" id="UP000026913"/>
    </source>
</evidence>
<sequence length="140" mass="14801">MSAALETVLYTAKTHTVGGRTGTGKSSDGELDVKFSSPGSGKPGTNPEQLFALGYSACFIGAIQVAAGKMKIKLPEDTSVDAEVDLGKTGAGDFQLAVRLNVNFPGLEERVKRELAEAAHEMCPYSRMTRGHVSVDLKVL</sequence>
<dbReference type="KEGG" id="pman:OU5_2705"/>
<dbReference type="GO" id="GO:0006979">
    <property type="term" value="P:response to oxidative stress"/>
    <property type="evidence" value="ECO:0007669"/>
    <property type="project" value="InterPro"/>
</dbReference>
<dbReference type="HOGENOM" id="CLU_106355_2_1_6"/>
<dbReference type="InterPro" id="IPR003718">
    <property type="entry name" value="OsmC/Ohr_fam"/>
</dbReference>
<dbReference type="OrthoDB" id="9797508at2"/>
<evidence type="ECO:0000256" key="2">
    <source>
        <dbReference type="SAM" id="MobiDB-lite"/>
    </source>
</evidence>
<dbReference type="EMBL" id="CP005960">
    <property type="protein sequence ID" value="AHZ69784.1"/>
    <property type="molecule type" value="Genomic_DNA"/>
</dbReference>
<dbReference type="PANTHER" id="PTHR33797:SF2">
    <property type="entry name" value="ORGANIC HYDROPEROXIDE RESISTANCE PROTEIN-LIKE"/>
    <property type="match status" value="1"/>
</dbReference>
<name>A0A024EA60_9PSED</name>
<dbReference type="RefSeq" id="WP_010463651.1">
    <property type="nucleotide sequence ID" value="NZ_CP005960.1"/>
</dbReference>
<gene>
    <name evidence="3" type="ORF">OU5_2705</name>
</gene>
<accession>A0A024EA60</accession>
<dbReference type="PANTHER" id="PTHR33797">
    <property type="entry name" value="ORGANIC HYDROPEROXIDE RESISTANCE PROTEIN-LIKE"/>
    <property type="match status" value="1"/>
</dbReference>
<dbReference type="AlphaFoldDB" id="A0A024EA60"/>
<reference evidence="3 4" key="1">
    <citation type="journal article" date="2012" name="J. Bacteriol.">
        <title>Genome sequence of cold-adapted Pseudomonas mandelii strain JR-1.</title>
        <authorList>
            <person name="Jang S.H."/>
            <person name="Kim J."/>
            <person name="Kim J."/>
            <person name="Hong S."/>
            <person name="Lee C."/>
        </authorList>
    </citation>
    <scope>NUCLEOTIDE SEQUENCE [LARGE SCALE GENOMIC DNA]</scope>
    <source>
        <strain evidence="3 4">JR-1</strain>
    </source>
</reference>
<feature type="region of interest" description="Disordered" evidence="2">
    <location>
        <begin position="16"/>
        <end position="46"/>
    </location>
</feature>
<dbReference type="InterPro" id="IPR036102">
    <property type="entry name" value="OsmC/Ohrsf"/>
</dbReference>
<dbReference type="Proteomes" id="UP000026913">
    <property type="component" value="Chromosome"/>
</dbReference>
<dbReference type="Gene3D" id="3.30.300.20">
    <property type="match status" value="1"/>
</dbReference>
<protein>
    <submittedName>
        <fullName evidence="3">OsmC family protein</fullName>
    </submittedName>
</protein>
<dbReference type="InterPro" id="IPR015946">
    <property type="entry name" value="KH_dom-like_a/b"/>
</dbReference>
<dbReference type="InterPro" id="IPR019953">
    <property type="entry name" value="OHR"/>
</dbReference>
<proteinExistence type="inferred from homology"/>
<dbReference type="Pfam" id="PF02566">
    <property type="entry name" value="OsmC"/>
    <property type="match status" value="1"/>
</dbReference>
<evidence type="ECO:0000313" key="3">
    <source>
        <dbReference type="EMBL" id="AHZ69784.1"/>
    </source>
</evidence>
<organism evidence="3 4">
    <name type="scientific">Pseudomonas mandelii JR-1</name>
    <dbReference type="NCBI Taxonomy" id="1147786"/>
    <lineage>
        <taxon>Bacteria</taxon>
        <taxon>Pseudomonadati</taxon>
        <taxon>Pseudomonadota</taxon>
        <taxon>Gammaproteobacteria</taxon>
        <taxon>Pseudomonadales</taxon>
        <taxon>Pseudomonadaceae</taxon>
        <taxon>Pseudomonas</taxon>
    </lineage>
</organism>